<sequence length="108" mass="11514">MLNTTKREGGACALTDRLRRDSSFRTLLENDTQAALQAAGISVPSGVQVRYARDAAMAVQMTLDGAPAQTERSLSDAELMGVAGGVRSASDNAEDIQRFLSAIKRRVS</sequence>
<evidence type="ECO:0000313" key="1">
    <source>
        <dbReference type="EMBL" id="QAA92972.1"/>
    </source>
</evidence>
<reference evidence="1 2" key="1">
    <citation type="submission" date="2017-08" db="EMBL/GenBank/DDBJ databases">
        <authorList>
            <person name="Park S.-J."/>
            <person name="Kim H."/>
        </authorList>
    </citation>
    <scope>NUCLEOTIDE SEQUENCE [LARGE SCALE GENOMIC DNA]</scope>
    <source>
        <strain evidence="2">ye3</strain>
    </source>
</reference>
<accession>A0A410G9I7</accession>
<gene>
    <name evidence="1" type="ORF">CKA81_03255</name>
</gene>
<evidence type="ECO:0000313" key="2">
    <source>
        <dbReference type="Proteomes" id="UP000283474"/>
    </source>
</evidence>
<dbReference type="GO" id="GO:0046914">
    <property type="term" value="F:transition metal ion binding"/>
    <property type="evidence" value="ECO:0007669"/>
    <property type="project" value="InterPro"/>
</dbReference>
<name>A0A410G9I7_9BURK</name>
<dbReference type="AlphaFoldDB" id="A0A410G9I7"/>
<organism evidence="1 2">
    <name type="scientific">Pollutimonas thiosulfatoxidans</name>
    <dbReference type="NCBI Taxonomy" id="2028345"/>
    <lineage>
        <taxon>Bacteria</taxon>
        <taxon>Pseudomonadati</taxon>
        <taxon>Pseudomonadota</taxon>
        <taxon>Betaproteobacteria</taxon>
        <taxon>Burkholderiales</taxon>
        <taxon>Alcaligenaceae</taxon>
        <taxon>Pollutimonas</taxon>
    </lineage>
</organism>
<keyword evidence="2" id="KW-1185">Reference proteome</keyword>
<protein>
    <submittedName>
        <fullName evidence="1">Uncharacterized protein</fullName>
    </submittedName>
</protein>
<dbReference type="GO" id="GO:0003824">
    <property type="term" value="F:catalytic activity"/>
    <property type="evidence" value="ECO:0007669"/>
    <property type="project" value="InterPro"/>
</dbReference>
<dbReference type="KEGG" id="pus:CKA81_03255"/>
<proteinExistence type="predicted"/>
<dbReference type="EMBL" id="CP022987">
    <property type="protein sequence ID" value="QAA92972.1"/>
    <property type="molecule type" value="Genomic_DNA"/>
</dbReference>
<dbReference type="Proteomes" id="UP000283474">
    <property type="component" value="Chromosome"/>
</dbReference>
<dbReference type="InterPro" id="IPR036648">
    <property type="entry name" value="CN_Hdrase_a/SCN_Hdrase_g_sf"/>
</dbReference>
<dbReference type="SUPFAM" id="SSF56209">
    <property type="entry name" value="Nitrile hydratase alpha chain"/>
    <property type="match status" value="1"/>
</dbReference>